<name>A0ABV6YPN8_UNCEI</name>
<evidence type="ECO:0000259" key="1">
    <source>
        <dbReference type="PROSITE" id="PS50106"/>
    </source>
</evidence>
<protein>
    <submittedName>
        <fullName evidence="2">PDZ domain-containing protein</fullName>
    </submittedName>
</protein>
<keyword evidence="3" id="KW-1185">Reference proteome</keyword>
<evidence type="ECO:0000313" key="3">
    <source>
        <dbReference type="Proteomes" id="UP001594288"/>
    </source>
</evidence>
<proteinExistence type="predicted"/>
<dbReference type="EMBL" id="JBHPEI010000058">
    <property type="protein sequence ID" value="MFC1800036.1"/>
    <property type="molecule type" value="Genomic_DNA"/>
</dbReference>
<gene>
    <name evidence="2" type="ORF">ACFL2Z_03890</name>
</gene>
<dbReference type="InterPro" id="IPR036034">
    <property type="entry name" value="PDZ_sf"/>
</dbReference>
<accession>A0ABV6YPN8</accession>
<feature type="domain" description="PDZ" evidence="1">
    <location>
        <begin position="74"/>
        <end position="123"/>
    </location>
</feature>
<comment type="caution">
    <text evidence="2">The sequence shown here is derived from an EMBL/GenBank/DDBJ whole genome shotgun (WGS) entry which is preliminary data.</text>
</comment>
<dbReference type="Gene3D" id="2.30.42.10">
    <property type="match status" value="1"/>
</dbReference>
<sequence length="160" mass="17721">MIKADKFDFAGFAIDRPLISFAHGGTDTVLTTDKIGILGNSLFRNFVLYVDYANERVIVEEGERFNQPWPEDHSGLSIGWTVAWDAMEVLYISPDTPADRAGFKKGDILLSVDGKSVDQLDGVIGVRELLKQEPGTVLEVGIERDGKEKKMSLTLADLFE</sequence>
<dbReference type="SMART" id="SM00228">
    <property type="entry name" value="PDZ"/>
    <property type="match status" value="1"/>
</dbReference>
<dbReference type="SUPFAM" id="SSF50156">
    <property type="entry name" value="PDZ domain-like"/>
    <property type="match status" value="1"/>
</dbReference>
<reference evidence="2 3" key="1">
    <citation type="submission" date="2024-09" db="EMBL/GenBank/DDBJ databases">
        <authorList>
            <person name="D'Angelo T."/>
        </authorList>
    </citation>
    <scope>NUCLEOTIDE SEQUENCE [LARGE SCALE GENOMIC DNA]</scope>
    <source>
        <strain evidence="2">SAG AM-311-F02</strain>
    </source>
</reference>
<dbReference type="Pfam" id="PF17820">
    <property type="entry name" value="PDZ_6"/>
    <property type="match status" value="1"/>
</dbReference>
<dbReference type="Proteomes" id="UP001594288">
    <property type="component" value="Unassembled WGS sequence"/>
</dbReference>
<evidence type="ECO:0000313" key="2">
    <source>
        <dbReference type="EMBL" id="MFC1800036.1"/>
    </source>
</evidence>
<dbReference type="InterPro" id="IPR041489">
    <property type="entry name" value="PDZ_6"/>
</dbReference>
<dbReference type="PROSITE" id="PS50106">
    <property type="entry name" value="PDZ"/>
    <property type="match status" value="1"/>
</dbReference>
<dbReference type="InterPro" id="IPR001478">
    <property type="entry name" value="PDZ"/>
</dbReference>
<organism evidence="2 3">
    <name type="scientific">Eiseniibacteriota bacterium</name>
    <dbReference type="NCBI Taxonomy" id="2212470"/>
    <lineage>
        <taxon>Bacteria</taxon>
        <taxon>Candidatus Eiseniibacteriota</taxon>
    </lineage>
</organism>